<dbReference type="PROSITE" id="PS00300">
    <property type="entry name" value="SRP54"/>
    <property type="match status" value="1"/>
</dbReference>
<dbReference type="InterPro" id="IPR004125">
    <property type="entry name" value="Signal_recog_particle_SRP54_M"/>
</dbReference>
<feature type="binding site" evidence="10">
    <location>
        <begin position="186"/>
        <end position="190"/>
    </location>
    <ligand>
        <name>GTP</name>
        <dbReference type="ChEBI" id="CHEBI:37565"/>
    </ligand>
</feature>
<keyword evidence="2 10" id="KW-0963">Cytoplasm</keyword>
<dbReference type="Gene3D" id="1.10.260.30">
    <property type="entry name" value="Signal recognition particle, SRP54 subunit, M-domain"/>
    <property type="match status" value="1"/>
</dbReference>
<keyword evidence="4 10" id="KW-0378">Hydrolase</keyword>
<evidence type="ECO:0000256" key="9">
    <source>
        <dbReference type="ARBA" id="ARBA00048027"/>
    </source>
</evidence>
<keyword evidence="8 10" id="KW-0687">Ribonucleoprotein</keyword>
<evidence type="ECO:0000259" key="11">
    <source>
        <dbReference type="PROSITE" id="PS00300"/>
    </source>
</evidence>
<evidence type="ECO:0000256" key="5">
    <source>
        <dbReference type="ARBA" id="ARBA00022884"/>
    </source>
</evidence>
<comment type="caution">
    <text evidence="10">Lacks conserved residue(s) required for the propagation of feature annotation.</text>
</comment>
<gene>
    <name evidence="10" type="primary">ffh</name>
    <name evidence="12" type="ORF">A2642_02165</name>
</gene>
<evidence type="ECO:0000313" key="13">
    <source>
        <dbReference type="Proteomes" id="UP000178700"/>
    </source>
</evidence>
<dbReference type="PANTHER" id="PTHR11564">
    <property type="entry name" value="SIGNAL RECOGNITION PARTICLE 54K PROTEIN SRP54"/>
    <property type="match status" value="1"/>
</dbReference>
<organism evidence="12 13">
    <name type="scientific">Candidatus Nomurabacteria bacterium RIFCSPHIGHO2_01_FULL_39_10</name>
    <dbReference type="NCBI Taxonomy" id="1801733"/>
    <lineage>
        <taxon>Bacteria</taxon>
        <taxon>Candidatus Nomuraibacteriota</taxon>
    </lineage>
</organism>
<evidence type="ECO:0000256" key="6">
    <source>
        <dbReference type="ARBA" id="ARBA00023134"/>
    </source>
</evidence>
<comment type="caution">
    <text evidence="12">The sequence shown here is derived from an EMBL/GenBank/DDBJ whole genome shotgun (WGS) entry which is preliminary data.</text>
</comment>
<dbReference type="InterPro" id="IPR042101">
    <property type="entry name" value="SRP54_N_sf"/>
</dbReference>
<dbReference type="GO" id="GO:0006614">
    <property type="term" value="P:SRP-dependent cotranslational protein targeting to membrane"/>
    <property type="evidence" value="ECO:0007669"/>
    <property type="project" value="InterPro"/>
</dbReference>
<dbReference type="InterPro" id="IPR027417">
    <property type="entry name" value="P-loop_NTPase"/>
</dbReference>
<evidence type="ECO:0000256" key="3">
    <source>
        <dbReference type="ARBA" id="ARBA00022741"/>
    </source>
</evidence>
<evidence type="ECO:0000256" key="10">
    <source>
        <dbReference type="HAMAP-Rule" id="MF_00306"/>
    </source>
</evidence>
<comment type="similarity">
    <text evidence="1 10">Belongs to the GTP-binding SRP family. SRP54 subfamily.</text>
</comment>
<dbReference type="GO" id="GO:0003924">
    <property type="term" value="F:GTPase activity"/>
    <property type="evidence" value="ECO:0007669"/>
    <property type="project" value="UniProtKB-UniRule"/>
</dbReference>
<dbReference type="EC" id="3.6.5.4" evidence="10"/>
<evidence type="ECO:0000256" key="4">
    <source>
        <dbReference type="ARBA" id="ARBA00022801"/>
    </source>
</evidence>
<dbReference type="InterPro" id="IPR013822">
    <property type="entry name" value="Signal_recog_particl_SRP54_hlx"/>
</dbReference>
<dbReference type="InterPro" id="IPR036225">
    <property type="entry name" value="SRP/SRP_N"/>
</dbReference>
<dbReference type="InterPro" id="IPR000897">
    <property type="entry name" value="SRP54_GTPase_dom"/>
</dbReference>
<protein>
    <recommendedName>
        <fullName evidence="10">Signal recognition particle protein</fullName>
        <ecNumber evidence="10">3.6.5.4</ecNumber>
    </recommendedName>
    <alternativeName>
        <fullName evidence="10">Fifty-four homolog</fullName>
    </alternativeName>
</protein>
<dbReference type="SUPFAM" id="SSF47364">
    <property type="entry name" value="Domain of the SRP/SRP receptor G-proteins"/>
    <property type="match status" value="1"/>
</dbReference>
<proteinExistence type="inferred from homology"/>
<dbReference type="GO" id="GO:0008312">
    <property type="term" value="F:7S RNA binding"/>
    <property type="evidence" value="ECO:0007669"/>
    <property type="project" value="InterPro"/>
</dbReference>
<dbReference type="Pfam" id="PF00448">
    <property type="entry name" value="SRP54"/>
    <property type="match status" value="1"/>
</dbReference>
<comment type="catalytic activity">
    <reaction evidence="9 10">
        <text>GTP + H2O = GDP + phosphate + H(+)</text>
        <dbReference type="Rhea" id="RHEA:19669"/>
        <dbReference type="ChEBI" id="CHEBI:15377"/>
        <dbReference type="ChEBI" id="CHEBI:15378"/>
        <dbReference type="ChEBI" id="CHEBI:37565"/>
        <dbReference type="ChEBI" id="CHEBI:43474"/>
        <dbReference type="ChEBI" id="CHEBI:58189"/>
        <dbReference type="EC" id="3.6.5.4"/>
    </reaction>
</comment>
<dbReference type="PANTHER" id="PTHR11564:SF5">
    <property type="entry name" value="SIGNAL RECOGNITION PARTICLE SUBUNIT SRP54"/>
    <property type="match status" value="1"/>
</dbReference>
<dbReference type="SUPFAM" id="SSF47446">
    <property type="entry name" value="Signal peptide-binding domain"/>
    <property type="match status" value="1"/>
</dbReference>
<reference evidence="12 13" key="1">
    <citation type="journal article" date="2016" name="Nat. Commun.">
        <title>Thousands of microbial genomes shed light on interconnected biogeochemical processes in an aquifer system.</title>
        <authorList>
            <person name="Anantharaman K."/>
            <person name="Brown C.T."/>
            <person name="Hug L.A."/>
            <person name="Sharon I."/>
            <person name="Castelle C.J."/>
            <person name="Probst A.J."/>
            <person name="Thomas B.C."/>
            <person name="Singh A."/>
            <person name="Wilkins M.J."/>
            <person name="Karaoz U."/>
            <person name="Brodie E.L."/>
            <person name="Williams K.H."/>
            <person name="Hubbard S.S."/>
            <person name="Banfield J.F."/>
        </authorList>
    </citation>
    <scope>NUCLEOTIDE SEQUENCE [LARGE SCALE GENOMIC DNA]</scope>
</reference>
<evidence type="ECO:0000256" key="2">
    <source>
        <dbReference type="ARBA" id="ARBA00022490"/>
    </source>
</evidence>
<dbReference type="HAMAP" id="MF_00306">
    <property type="entry name" value="SRP54"/>
    <property type="match status" value="1"/>
</dbReference>
<dbReference type="InterPro" id="IPR003593">
    <property type="entry name" value="AAA+_ATPase"/>
</dbReference>
<name>A0A1F6V4X3_9BACT</name>
<dbReference type="Proteomes" id="UP000178700">
    <property type="component" value="Unassembled WGS sequence"/>
</dbReference>
<dbReference type="SMART" id="SM00962">
    <property type="entry name" value="SRP54"/>
    <property type="match status" value="1"/>
</dbReference>
<comment type="domain">
    <text evidence="10">Composed of three domains: the N-terminal N domain, which is responsible for interactions with the ribosome, the central G domain, which binds GTP, and the C-terminal M domain, which binds the RNA and the signal sequence of the RNC.</text>
</comment>
<evidence type="ECO:0000313" key="12">
    <source>
        <dbReference type="EMBL" id="OGI64675.1"/>
    </source>
</evidence>
<comment type="subcellular location">
    <subcellularLocation>
        <location evidence="10">Cytoplasm</location>
    </subcellularLocation>
    <text evidence="10">The SRP-RNC complex is targeted to the cytoplasmic membrane.</text>
</comment>
<dbReference type="Pfam" id="PF02881">
    <property type="entry name" value="SRP54_N"/>
    <property type="match status" value="1"/>
</dbReference>
<dbReference type="Gene3D" id="3.40.50.300">
    <property type="entry name" value="P-loop containing nucleotide triphosphate hydrolases"/>
    <property type="match status" value="1"/>
</dbReference>
<dbReference type="Pfam" id="PF02978">
    <property type="entry name" value="SRP_SPB"/>
    <property type="match status" value="1"/>
</dbReference>
<dbReference type="GO" id="GO:0048500">
    <property type="term" value="C:signal recognition particle"/>
    <property type="evidence" value="ECO:0007669"/>
    <property type="project" value="UniProtKB-UniRule"/>
</dbReference>
<keyword evidence="6 10" id="KW-0342">GTP-binding</keyword>
<evidence type="ECO:0000256" key="8">
    <source>
        <dbReference type="ARBA" id="ARBA00023274"/>
    </source>
</evidence>
<dbReference type="SMART" id="SM00382">
    <property type="entry name" value="AAA"/>
    <property type="match status" value="1"/>
</dbReference>
<keyword evidence="7 10" id="KW-0733">Signal recognition particle</keyword>
<accession>A0A1F6V4X3</accession>
<keyword evidence="5 10" id="KW-0694">RNA-binding</keyword>
<feature type="binding site" evidence="10">
    <location>
        <begin position="106"/>
        <end position="113"/>
    </location>
    <ligand>
        <name>GTP</name>
        <dbReference type="ChEBI" id="CHEBI:37565"/>
    </ligand>
</feature>
<keyword evidence="3 10" id="KW-0547">Nucleotide-binding</keyword>
<evidence type="ECO:0000256" key="1">
    <source>
        <dbReference type="ARBA" id="ARBA00005450"/>
    </source>
</evidence>
<dbReference type="EMBL" id="MFTJ01000043">
    <property type="protein sequence ID" value="OGI64675.1"/>
    <property type="molecule type" value="Genomic_DNA"/>
</dbReference>
<comment type="function">
    <text evidence="10">Involved in targeting and insertion of nascent membrane proteins into the cytoplasmic membrane. Binds to the hydrophobic signal sequence of the ribosome-nascent chain (RNC) as it emerges from the ribosomes. The SRP-RNC complex is then targeted to the cytoplasmic membrane where it interacts with the SRP receptor FtsY.</text>
</comment>
<sequence length="449" mass="49948">MVLEKLGDSLKSTLSKITGAMFVDEKLISELVKDIQRALLQSDTNVQLVFSLSNKIKDRAKDSPPPGVTKREQIIKIVYEELTNFLGKESHEIQITKKPTQIMLVGLFGSGKTTTAGKLAKYYKKRGLKIAVMQTDTWRPAAYDQLEQLAKQVGVDFFGNKSEKNPSKIYSSFKPRLAEYDVVIVDTAGRDALSDELIAELNNLNKLVQPDQRLLVISGDIGQAAQSQAQAFHDTCNVTGVIVTKLEGTAKGGGALSACSVTQSPIIFIGVGEKIDDLEPFHPQRFVGRLLGMGDLESLLEKAREVVSEDDAKEMSEKFLKGNFNLIDLYEQMKTMKKMGSFGSLMEMIPGMGKLKLPKDVLQVQEGKIEKWRYAMDSMTKDELEDPELLSAERIDRIAKGSGLSASEIRELLKQYRQSQKMMKMFKSEKDVSQLMKKMGGKLPKGMMG</sequence>
<dbReference type="InterPro" id="IPR036891">
    <property type="entry name" value="Signal_recog_part_SRP54_M_sf"/>
</dbReference>
<evidence type="ECO:0000256" key="7">
    <source>
        <dbReference type="ARBA" id="ARBA00023135"/>
    </source>
</evidence>
<dbReference type="SUPFAM" id="SSF52540">
    <property type="entry name" value="P-loop containing nucleoside triphosphate hydrolases"/>
    <property type="match status" value="1"/>
</dbReference>
<dbReference type="SMART" id="SM00963">
    <property type="entry name" value="SRP54_N"/>
    <property type="match status" value="1"/>
</dbReference>
<feature type="domain" description="SRP54-type proteins GTP-binding" evidence="11">
    <location>
        <begin position="265"/>
        <end position="278"/>
    </location>
</feature>
<dbReference type="AlphaFoldDB" id="A0A1F6V4X3"/>
<dbReference type="Gene3D" id="1.20.120.140">
    <property type="entry name" value="Signal recognition particle SRP54, nucleotide-binding domain"/>
    <property type="match status" value="1"/>
</dbReference>
<dbReference type="InterPro" id="IPR022941">
    <property type="entry name" value="SRP54"/>
</dbReference>
<dbReference type="GO" id="GO:0005525">
    <property type="term" value="F:GTP binding"/>
    <property type="evidence" value="ECO:0007669"/>
    <property type="project" value="UniProtKB-UniRule"/>
</dbReference>
<comment type="subunit">
    <text evidence="10">Part of the signal recognition particle protein translocation system, which is composed of SRP and FtsY.</text>
</comment>